<evidence type="ECO:0000313" key="1">
    <source>
        <dbReference type="EMBL" id="MBC6679769.1"/>
    </source>
</evidence>
<dbReference type="Proteomes" id="UP000602647">
    <property type="component" value="Unassembled WGS sequence"/>
</dbReference>
<dbReference type="EMBL" id="JACRYT010000006">
    <property type="protein sequence ID" value="MBC6679769.1"/>
    <property type="molecule type" value="Genomic_DNA"/>
</dbReference>
<reference evidence="1" key="1">
    <citation type="submission" date="2020-08" db="EMBL/GenBank/DDBJ databases">
        <title>Genome public.</title>
        <authorList>
            <person name="Liu C."/>
            <person name="Sun Q."/>
        </authorList>
    </citation>
    <scope>NUCLEOTIDE SEQUENCE</scope>
    <source>
        <strain evidence="1">BX12</strain>
    </source>
</reference>
<gene>
    <name evidence="1" type="ORF">H9L42_08005</name>
</gene>
<protein>
    <submittedName>
        <fullName evidence="1">Uncharacterized protein</fullName>
    </submittedName>
</protein>
<proteinExistence type="predicted"/>
<name>A0A923SRX4_9FIRM</name>
<dbReference type="AlphaFoldDB" id="A0A923SRX4"/>
<keyword evidence="2" id="KW-1185">Reference proteome</keyword>
<organism evidence="1 2">
    <name type="scientific">Zhenpiania hominis</name>
    <dbReference type="NCBI Taxonomy" id="2763644"/>
    <lineage>
        <taxon>Bacteria</taxon>
        <taxon>Bacillati</taxon>
        <taxon>Bacillota</taxon>
        <taxon>Clostridia</taxon>
        <taxon>Peptostreptococcales</taxon>
        <taxon>Anaerovoracaceae</taxon>
        <taxon>Zhenpiania</taxon>
    </lineage>
</organism>
<sequence length="75" mass="8785">MKAEKFAIAFLRIYDRKIASGEISFSRLNMKKEDFTRLCTDTDYVLPEEEIQRLCQVMALTEEETELLLSFTGKE</sequence>
<dbReference type="RefSeq" id="WP_187302872.1">
    <property type="nucleotide sequence ID" value="NZ_CBCTQH010000017.1"/>
</dbReference>
<accession>A0A923SRX4</accession>
<evidence type="ECO:0000313" key="2">
    <source>
        <dbReference type="Proteomes" id="UP000602647"/>
    </source>
</evidence>
<comment type="caution">
    <text evidence="1">The sequence shown here is derived from an EMBL/GenBank/DDBJ whole genome shotgun (WGS) entry which is preliminary data.</text>
</comment>